<evidence type="ECO:0000256" key="1">
    <source>
        <dbReference type="SAM" id="Phobius"/>
    </source>
</evidence>
<comment type="caution">
    <text evidence="3">The sequence shown here is derived from an EMBL/GenBank/DDBJ whole genome shotgun (WGS) entry which is preliminary data.</text>
</comment>
<keyword evidence="1" id="KW-1133">Transmembrane helix</keyword>
<dbReference type="CDD" id="cd01610">
    <property type="entry name" value="PAP2_like"/>
    <property type="match status" value="1"/>
</dbReference>
<feature type="domain" description="Phosphatidic acid phosphatase type 2/haloperoxidase" evidence="2">
    <location>
        <begin position="105"/>
        <end position="221"/>
    </location>
</feature>
<feature type="transmembrane region" description="Helical" evidence="1">
    <location>
        <begin position="178"/>
        <end position="200"/>
    </location>
</feature>
<dbReference type="SUPFAM" id="SSF48317">
    <property type="entry name" value="Acid phosphatase/Vanadium-dependent haloperoxidase"/>
    <property type="match status" value="1"/>
</dbReference>
<dbReference type="EMBL" id="BAABAU010000001">
    <property type="protein sequence ID" value="GAA4264815.1"/>
    <property type="molecule type" value="Genomic_DNA"/>
</dbReference>
<dbReference type="PANTHER" id="PTHR14969">
    <property type="entry name" value="SPHINGOSINE-1-PHOSPHATE PHOSPHOHYDROLASE"/>
    <property type="match status" value="1"/>
</dbReference>
<dbReference type="SMART" id="SM00014">
    <property type="entry name" value="acidPPc"/>
    <property type="match status" value="1"/>
</dbReference>
<dbReference type="Proteomes" id="UP001501594">
    <property type="component" value="Unassembled WGS sequence"/>
</dbReference>
<dbReference type="InterPro" id="IPR036938">
    <property type="entry name" value="PAP2/HPO_sf"/>
</dbReference>
<keyword evidence="1" id="KW-0812">Transmembrane</keyword>
<dbReference type="InterPro" id="IPR000326">
    <property type="entry name" value="PAP2/HPO"/>
</dbReference>
<dbReference type="Pfam" id="PF01569">
    <property type="entry name" value="PAP2"/>
    <property type="match status" value="1"/>
</dbReference>
<evidence type="ECO:0000313" key="3">
    <source>
        <dbReference type="EMBL" id="GAA4264815.1"/>
    </source>
</evidence>
<proteinExistence type="predicted"/>
<dbReference type="PANTHER" id="PTHR14969:SF13">
    <property type="entry name" value="AT30094P"/>
    <property type="match status" value="1"/>
</dbReference>
<keyword evidence="1" id="KW-0472">Membrane</keyword>
<evidence type="ECO:0000259" key="2">
    <source>
        <dbReference type="SMART" id="SM00014"/>
    </source>
</evidence>
<organism evidence="3 4">
    <name type="scientific">Frondihabitans peucedani</name>
    <dbReference type="NCBI Taxonomy" id="598626"/>
    <lineage>
        <taxon>Bacteria</taxon>
        <taxon>Bacillati</taxon>
        <taxon>Actinomycetota</taxon>
        <taxon>Actinomycetes</taxon>
        <taxon>Micrococcales</taxon>
        <taxon>Microbacteriaceae</taxon>
        <taxon>Frondihabitans</taxon>
    </lineage>
</organism>
<feature type="transmembrane region" description="Helical" evidence="1">
    <location>
        <begin position="206"/>
        <end position="224"/>
    </location>
</feature>
<protein>
    <recommendedName>
        <fullName evidence="2">Phosphatidic acid phosphatase type 2/haloperoxidase domain-containing protein</fullName>
    </recommendedName>
</protein>
<dbReference type="Gene3D" id="1.20.144.10">
    <property type="entry name" value="Phosphatidic acid phosphatase type 2/haloperoxidase"/>
    <property type="match status" value="2"/>
</dbReference>
<dbReference type="RefSeq" id="WP_344793392.1">
    <property type="nucleotide sequence ID" value="NZ_BAABAU010000001.1"/>
</dbReference>
<keyword evidence="4" id="KW-1185">Reference proteome</keyword>
<evidence type="ECO:0000313" key="4">
    <source>
        <dbReference type="Proteomes" id="UP001501594"/>
    </source>
</evidence>
<feature type="transmembrane region" description="Helical" evidence="1">
    <location>
        <begin position="108"/>
        <end position="129"/>
    </location>
</feature>
<name>A0ABP8DXW1_9MICO</name>
<feature type="transmembrane region" description="Helical" evidence="1">
    <location>
        <begin position="27"/>
        <end position="47"/>
    </location>
</feature>
<feature type="transmembrane region" description="Helical" evidence="1">
    <location>
        <begin position="85"/>
        <end position="101"/>
    </location>
</feature>
<reference evidence="4" key="1">
    <citation type="journal article" date="2019" name="Int. J. Syst. Evol. Microbiol.">
        <title>The Global Catalogue of Microorganisms (GCM) 10K type strain sequencing project: providing services to taxonomists for standard genome sequencing and annotation.</title>
        <authorList>
            <consortium name="The Broad Institute Genomics Platform"/>
            <consortium name="The Broad Institute Genome Sequencing Center for Infectious Disease"/>
            <person name="Wu L."/>
            <person name="Ma J."/>
        </authorList>
    </citation>
    <scope>NUCLEOTIDE SEQUENCE [LARGE SCALE GENOMIC DNA]</scope>
    <source>
        <strain evidence="4">JCM 17442</strain>
    </source>
</reference>
<accession>A0ABP8DXW1</accession>
<sequence>MPTHRSTEDLRQETVPALLLPSRTPRATVTLGVAAAVLVTVFGLLIAKTGWMTRADLRGVEALNALHTGLLGAVGAGVYRVFSPVSAVVLTVVIVGVLWVVTKDLRVAAVFAVTVAVTWLSSDIVKMLVERPRPDHAVLTNPLGIAPADASFPSGHMVFVATLAVTFFLLARRSVHRGTVTVIGFVAVLVVAFSLVADGVHYPSDVIASVVWSVAVTPAVLHLVDRYALPRVPARLAGSTRERTSA</sequence>
<feature type="transmembrane region" description="Helical" evidence="1">
    <location>
        <begin position="152"/>
        <end position="171"/>
    </location>
</feature>
<gene>
    <name evidence="3" type="ORF">GCM10022256_04270</name>
</gene>